<protein>
    <submittedName>
        <fullName evidence="1">Uncharacterized protein</fullName>
    </submittedName>
</protein>
<reference evidence="1 2" key="1">
    <citation type="journal article" date="2014" name="Am. J. Bot.">
        <title>Genome assembly and annotation for red clover (Trifolium pratense; Fabaceae).</title>
        <authorList>
            <person name="Istvanek J."/>
            <person name="Jaros M."/>
            <person name="Krenek A."/>
            <person name="Repkova J."/>
        </authorList>
    </citation>
    <scope>NUCLEOTIDE SEQUENCE [LARGE SCALE GENOMIC DNA]</scope>
    <source>
        <strain evidence="2">cv. Tatra</strain>
        <tissue evidence="1">Young leaves</tissue>
    </source>
</reference>
<dbReference type="Proteomes" id="UP000236291">
    <property type="component" value="Unassembled WGS sequence"/>
</dbReference>
<sequence length="67" mass="7632">RNLRKNGDDDDTRDDVVVWFPAMLMKSVMAMNGDVMAMNGDSYDGDGFCDDDDDDDFMLLFRVVVDE</sequence>
<dbReference type="AlphaFoldDB" id="A0A2K3JWQ2"/>
<evidence type="ECO:0000313" key="1">
    <source>
        <dbReference type="EMBL" id="PNX58483.1"/>
    </source>
</evidence>
<feature type="non-terminal residue" evidence="1">
    <location>
        <position position="1"/>
    </location>
</feature>
<reference evidence="1 2" key="2">
    <citation type="journal article" date="2017" name="Front. Plant Sci.">
        <title>Gene Classification and Mining of Molecular Markers Useful in Red Clover (Trifolium pratense) Breeding.</title>
        <authorList>
            <person name="Istvanek J."/>
            <person name="Dluhosova J."/>
            <person name="Dluhos P."/>
            <person name="Patkova L."/>
            <person name="Nedelnik J."/>
            <person name="Repkova J."/>
        </authorList>
    </citation>
    <scope>NUCLEOTIDE SEQUENCE [LARGE SCALE GENOMIC DNA]</scope>
    <source>
        <strain evidence="2">cv. Tatra</strain>
        <tissue evidence="1">Young leaves</tissue>
    </source>
</reference>
<accession>A0A2K3JWQ2</accession>
<dbReference type="EMBL" id="ASHM01127906">
    <property type="protein sequence ID" value="PNX58483.1"/>
    <property type="molecule type" value="Genomic_DNA"/>
</dbReference>
<evidence type="ECO:0000313" key="2">
    <source>
        <dbReference type="Proteomes" id="UP000236291"/>
    </source>
</evidence>
<comment type="caution">
    <text evidence="1">The sequence shown here is derived from an EMBL/GenBank/DDBJ whole genome shotgun (WGS) entry which is preliminary data.</text>
</comment>
<proteinExistence type="predicted"/>
<organism evidence="1 2">
    <name type="scientific">Trifolium pratense</name>
    <name type="common">Red clover</name>
    <dbReference type="NCBI Taxonomy" id="57577"/>
    <lineage>
        <taxon>Eukaryota</taxon>
        <taxon>Viridiplantae</taxon>
        <taxon>Streptophyta</taxon>
        <taxon>Embryophyta</taxon>
        <taxon>Tracheophyta</taxon>
        <taxon>Spermatophyta</taxon>
        <taxon>Magnoliopsida</taxon>
        <taxon>eudicotyledons</taxon>
        <taxon>Gunneridae</taxon>
        <taxon>Pentapetalae</taxon>
        <taxon>rosids</taxon>
        <taxon>fabids</taxon>
        <taxon>Fabales</taxon>
        <taxon>Fabaceae</taxon>
        <taxon>Papilionoideae</taxon>
        <taxon>50 kb inversion clade</taxon>
        <taxon>NPAAA clade</taxon>
        <taxon>Hologalegina</taxon>
        <taxon>IRL clade</taxon>
        <taxon>Trifolieae</taxon>
        <taxon>Trifolium</taxon>
    </lineage>
</organism>
<name>A0A2K3JWQ2_TRIPR</name>
<gene>
    <name evidence="1" type="ORF">L195_g059214</name>
</gene>